<dbReference type="AlphaFoldDB" id="A0A645FM29"/>
<comment type="caution">
    <text evidence="2">The sequence shown here is derived from an EMBL/GenBank/DDBJ whole genome shotgun (WGS) entry which is preliminary data.</text>
</comment>
<reference evidence="2" key="1">
    <citation type="submission" date="2019-08" db="EMBL/GenBank/DDBJ databases">
        <authorList>
            <person name="Kucharzyk K."/>
            <person name="Murdoch R.W."/>
            <person name="Higgins S."/>
            <person name="Loffler F."/>
        </authorList>
    </citation>
    <scope>NUCLEOTIDE SEQUENCE</scope>
</reference>
<feature type="region of interest" description="Disordered" evidence="1">
    <location>
        <begin position="100"/>
        <end position="120"/>
    </location>
</feature>
<name>A0A645FM29_9ZZZZ</name>
<accession>A0A645FM29</accession>
<evidence type="ECO:0000256" key="1">
    <source>
        <dbReference type="SAM" id="MobiDB-lite"/>
    </source>
</evidence>
<feature type="compositionally biased region" description="Acidic residues" evidence="1">
    <location>
        <begin position="105"/>
        <end position="120"/>
    </location>
</feature>
<dbReference type="EMBL" id="VSSQ01062249">
    <property type="protein sequence ID" value="MPN15468.1"/>
    <property type="molecule type" value="Genomic_DNA"/>
</dbReference>
<gene>
    <name evidence="2" type="ORF">SDC9_162802</name>
</gene>
<sequence>MPYCEKCRTIVDDSCPVHKQKHLREPEPNDPVLIAELSGITAAMLEGVLLDEKLPFLKEGRLGAGMSVWIGSMMEIYSFYVPYALREQAQGLYALVCETPAQTGGEDEEEAPLPDEDSEN</sequence>
<protein>
    <recommendedName>
        <fullName evidence="3">DUF2007 domain-containing protein</fullName>
    </recommendedName>
</protein>
<proteinExistence type="predicted"/>
<organism evidence="2">
    <name type="scientific">bioreactor metagenome</name>
    <dbReference type="NCBI Taxonomy" id="1076179"/>
    <lineage>
        <taxon>unclassified sequences</taxon>
        <taxon>metagenomes</taxon>
        <taxon>ecological metagenomes</taxon>
    </lineage>
</organism>
<evidence type="ECO:0008006" key="3">
    <source>
        <dbReference type="Google" id="ProtNLM"/>
    </source>
</evidence>
<evidence type="ECO:0000313" key="2">
    <source>
        <dbReference type="EMBL" id="MPN15468.1"/>
    </source>
</evidence>